<dbReference type="SUPFAM" id="SSF53300">
    <property type="entry name" value="vWA-like"/>
    <property type="match status" value="1"/>
</dbReference>
<dbReference type="Gene3D" id="3.40.50.410">
    <property type="entry name" value="von Willebrand factor, type A domain"/>
    <property type="match status" value="1"/>
</dbReference>
<evidence type="ECO:0000256" key="2">
    <source>
        <dbReference type="SAM" id="Phobius"/>
    </source>
</evidence>
<dbReference type="Proteomes" id="UP000019116">
    <property type="component" value="Chromosome 7D"/>
</dbReference>
<dbReference type="OMA" id="GIPHIAP"/>
<dbReference type="STRING" id="4565.A0A3B6TP80"/>
<feature type="domain" description="VWFA" evidence="3">
    <location>
        <begin position="67"/>
        <end position="234"/>
    </location>
</feature>
<dbReference type="Gramene" id="TraesJUL7D03G04489980.1">
    <property type="protein sequence ID" value="TraesJUL7D03G04489980.1"/>
    <property type="gene ID" value="TraesJUL7D03G04489980"/>
</dbReference>
<dbReference type="Gramene" id="TraesSYM7D03G04499630.1">
    <property type="protein sequence ID" value="TraesSYM7D03G04499630.1"/>
    <property type="gene ID" value="TraesSYM7D03G04499630"/>
</dbReference>
<dbReference type="Gramene" id="TraesNOR7D03G04494410.1">
    <property type="protein sequence ID" value="TraesNOR7D03G04494410.1"/>
    <property type="gene ID" value="TraesNOR7D03G04494410"/>
</dbReference>
<gene>
    <name evidence="4" type="primary">LOC123167214</name>
</gene>
<dbReference type="RefSeq" id="XP_044440978.1">
    <property type="nucleotide sequence ID" value="XM_044585043.1"/>
</dbReference>
<dbReference type="GeneID" id="123167214"/>
<dbReference type="Gramene" id="TraesWEE_scaffold_085935_01G000100.1">
    <property type="protein sequence ID" value="TraesWEE_scaffold_085935_01G000100.1"/>
    <property type="gene ID" value="TraesWEE_scaffold_085935_01G000100"/>
</dbReference>
<accession>A0A3B6TP80</accession>
<dbReference type="EnsemblPlants" id="TraesCS7D02G418800.1">
    <property type="protein sequence ID" value="TraesCS7D02G418800.1"/>
    <property type="gene ID" value="TraesCS7D02G418800"/>
</dbReference>
<dbReference type="PROSITE" id="PS50234">
    <property type="entry name" value="VWFA"/>
    <property type="match status" value="1"/>
</dbReference>
<protein>
    <recommendedName>
        <fullName evidence="3">VWFA domain-containing protein</fullName>
    </recommendedName>
</protein>
<evidence type="ECO:0000256" key="1">
    <source>
        <dbReference type="SAM" id="MobiDB-lite"/>
    </source>
</evidence>
<dbReference type="SMART" id="SM00327">
    <property type="entry name" value="VWA"/>
    <property type="match status" value="1"/>
</dbReference>
<keyword evidence="5" id="KW-1185">Reference proteome</keyword>
<dbReference type="Gramene" id="TraesLDM7D03G04452070.1">
    <property type="protein sequence ID" value="TraesLDM7D03G04452070.1"/>
    <property type="gene ID" value="TraesLDM7D03G04452070"/>
</dbReference>
<dbReference type="Gramene" id="TraesARI7D03G04522240.1">
    <property type="protein sequence ID" value="TraesARI7D03G04522240.1"/>
    <property type="gene ID" value="TraesARI7D03G04522240"/>
</dbReference>
<evidence type="ECO:0000313" key="4">
    <source>
        <dbReference type="EnsemblPlants" id="TraesCS7D02G418800.1"/>
    </source>
</evidence>
<dbReference type="Gramene" id="TraesMAC7D03G04437670.1">
    <property type="protein sequence ID" value="TraesMAC7D03G04437670.1"/>
    <property type="gene ID" value="TraesMAC7D03G04437670"/>
</dbReference>
<feature type="transmembrane region" description="Helical" evidence="2">
    <location>
        <begin position="541"/>
        <end position="566"/>
    </location>
</feature>
<keyword evidence="2" id="KW-0472">Membrane</keyword>
<dbReference type="Gramene" id="TraesSTA7D03G04439910.1">
    <property type="protein sequence ID" value="TraesSTA7D03G04439910.1"/>
    <property type="gene ID" value="TraesSTA7D03G04439910"/>
</dbReference>
<organism evidence="4">
    <name type="scientific">Triticum aestivum</name>
    <name type="common">Wheat</name>
    <dbReference type="NCBI Taxonomy" id="4565"/>
    <lineage>
        <taxon>Eukaryota</taxon>
        <taxon>Viridiplantae</taxon>
        <taxon>Streptophyta</taxon>
        <taxon>Embryophyta</taxon>
        <taxon>Tracheophyta</taxon>
        <taxon>Spermatophyta</taxon>
        <taxon>Magnoliopsida</taxon>
        <taxon>Liliopsida</taxon>
        <taxon>Poales</taxon>
        <taxon>Poaceae</taxon>
        <taxon>BOP clade</taxon>
        <taxon>Pooideae</taxon>
        <taxon>Triticodae</taxon>
        <taxon>Triticeae</taxon>
        <taxon>Triticinae</taxon>
        <taxon>Triticum</taxon>
    </lineage>
</organism>
<dbReference type="OrthoDB" id="687730at2759"/>
<dbReference type="Gramene" id="TraesPARA_EIv1.0_2608840.1">
    <property type="protein sequence ID" value="TraesPARA_EIv1.0_2608840.1.CDS"/>
    <property type="gene ID" value="TraesPARA_EIv1.0_2608840"/>
</dbReference>
<name>A0A3B6TP80_WHEAT</name>
<dbReference type="InterPro" id="IPR036465">
    <property type="entry name" value="vWFA_dom_sf"/>
</dbReference>
<dbReference type="KEGG" id="taes:123167214"/>
<evidence type="ECO:0000259" key="3">
    <source>
        <dbReference type="PROSITE" id="PS50234"/>
    </source>
</evidence>
<keyword evidence="2" id="KW-0812">Transmembrane</keyword>
<dbReference type="Gramene" id="TraesCAD_scaffold_028404_01G000100.1">
    <property type="protein sequence ID" value="TraesCAD_scaffold_028404_01G000100.1"/>
    <property type="gene ID" value="TraesCAD_scaffold_028404_01G000100"/>
</dbReference>
<reference evidence="4" key="2">
    <citation type="submission" date="2018-10" db="UniProtKB">
        <authorList>
            <consortium name="EnsemblPlants"/>
        </authorList>
    </citation>
    <scope>IDENTIFICATION</scope>
</reference>
<feature type="compositionally biased region" description="Basic and acidic residues" evidence="1">
    <location>
        <begin position="489"/>
        <end position="504"/>
    </location>
</feature>
<dbReference type="SMR" id="A0A3B6TP80"/>
<dbReference type="AlphaFoldDB" id="A0A3B6TP80"/>
<dbReference type="Gramene" id="TraesLAC7D03G04392540.1">
    <property type="protein sequence ID" value="TraesLAC7D03G04392540.1"/>
    <property type="gene ID" value="TraesLAC7D03G04392540"/>
</dbReference>
<sequence>MSSDFDEDQNVPYAHPPDGPPLLDRADNVRFRWHASDRAPLHENRQQVLLEVHDASSAAASDRLGLDLVAVLDVSKSMRKKDRLGKMKTAMHFVINKLGPKDRLSIVKFSEEAERLCPLLSVTPANKPHLMAIVDGLQVIDPTNIRDGLETALGVLGRRRISGGRLASIFLLSDGDENIGHATNVDVSDVPVYTFGFGTDFDPKVLDEIARRSKGGTFNFVDDGENMTEPFSQILGGLLSVVVQDLKLIVSPQPGDSILEDVDSRLYQQTRDDNSGAVIVHFGDLFAGEIRRVIAHIRLPAVGQKKNATAITAQCSYSIRGQPFYSRRLPVPIRRTPTGSADPSRTMPVALRTERARRHHVTFLDEVRTMADGGDLHGAQGKLVEARNDLAHEQSNPMIDFLRATLDKLLGLITSPGQHAGFRAYLRSLRTSHDRERVAATGDVKGVRLFETRHTSAFRGQAKRFEKQATMGHRPPAHHDSNFNEDDDDTHRLRDREEGRTRTRMERPVAVEARNNRPWKTWWGDDDKHRWSSARSTSACAWVLCILCVLLVIGAIVLGILLFAVYNHKMPYLAVADAQLGALQYAGQDGTVQNLQLSIAFLAINKDSRADASFSRVNLALKLQGVDMLLFRAPPFVVPPDSSMPLQYNDVVSTGRRLDKAGMRSMDKSLNAGVVPFDLHGKVRTRGNTGIFQNTQFWTRFSCRLRFFFPGNGTVIPADRRSCRSRWP</sequence>
<evidence type="ECO:0000313" key="5">
    <source>
        <dbReference type="Proteomes" id="UP000019116"/>
    </source>
</evidence>
<dbReference type="InterPro" id="IPR051266">
    <property type="entry name" value="CLCR"/>
</dbReference>
<dbReference type="PANTHER" id="PTHR10579">
    <property type="entry name" value="CALCIUM-ACTIVATED CHLORIDE CHANNEL REGULATOR"/>
    <property type="match status" value="1"/>
</dbReference>
<dbReference type="Pfam" id="PF13519">
    <property type="entry name" value="VWA_2"/>
    <property type="match status" value="1"/>
</dbReference>
<dbReference type="Gramene" id="TraesCS7D02G418800.1">
    <property type="protein sequence ID" value="TraesCS7D02G418800.1"/>
    <property type="gene ID" value="TraesCS7D02G418800"/>
</dbReference>
<dbReference type="InterPro" id="IPR002035">
    <property type="entry name" value="VWF_A"/>
</dbReference>
<keyword evidence="2" id="KW-1133">Transmembrane helix</keyword>
<dbReference type="PANTHER" id="PTHR10579:SF173">
    <property type="entry name" value="VWFA DOMAIN-CONTAINING PROTEIN"/>
    <property type="match status" value="1"/>
</dbReference>
<feature type="region of interest" description="Disordered" evidence="1">
    <location>
        <begin position="1"/>
        <end position="25"/>
    </location>
</feature>
<dbReference type="Gramene" id="TraesCLE_scaffold_085173_01G000100.1">
    <property type="protein sequence ID" value="TraesCLE_scaffold_085173_01G000100.1"/>
    <property type="gene ID" value="TraesCLE_scaffold_085173_01G000100"/>
</dbReference>
<dbReference type="Gramene" id="TraesCS7D03G0990700.1">
    <property type="protein sequence ID" value="TraesCS7D03G0990700.1.CDS"/>
    <property type="gene ID" value="TraesCS7D03G0990700"/>
</dbReference>
<feature type="region of interest" description="Disordered" evidence="1">
    <location>
        <begin position="467"/>
        <end position="504"/>
    </location>
</feature>
<proteinExistence type="predicted"/>
<dbReference type="Gramene" id="TraesROB_scaffold_123264_01G000100.1">
    <property type="protein sequence ID" value="TraesROB_scaffold_123264_01G000100.1"/>
    <property type="gene ID" value="TraesROB_scaffold_123264_01G000100"/>
</dbReference>
<reference evidence="4" key="1">
    <citation type="submission" date="2018-08" db="EMBL/GenBank/DDBJ databases">
        <authorList>
            <person name="Rossello M."/>
        </authorList>
    </citation>
    <scope>NUCLEOTIDE SEQUENCE [LARGE SCALE GENOMIC DNA]</scope>
    <source>
        <strain evidence="4">cv. Chinese Spring</strain>
    </source>
</reference>